<evidence type="ECO:0000256" key="1">
    <source>
        <dbReference type="SAM" id="Coils"/>
    </source>
</evidence>
<evidence type="ECO:0000313" key="3">
    <source>
        <dbReference type="EMBL" id="CAJ1373188.1"/>
    </source>
</evidence>
<accession>A0AA36HS22</accession>
<sequence length="403" mass="44438">MKEVLPQLCGGCTAGLQALLLRSQCREPKKPNGVAWMVEGEEGGGESTEATERAELRQRVRHVAEKHLVGLKEALLEQTGGAVERLQKARAPISAFRRNRFKRSVSVFEDKSTGMPTDEGPSIRRSFRRSASLGHPSDRLTPALLALEDVDTPCTSTVVSAAASEVASDTSDSPSRRSSLRDVQDCGRGNRKASRITFEGLEQLQAVDQLISDSDDDKEVSAPHPGARQRVGSDASSVGRKSDASSVNWRADLLDVGEHYAAASAAKKGNTSINDIVSLVEAERERWEEEKQALEVRIEELKEQLRTLQARHSPDAEKQALKAQFQDLRKAQKARSRFGAWVCARHMMESDDEETNVEKEDLRRKMSDLTTRLRRAKAALGAASSESDVSPRKCMSPGIIRRR</sequence>
<organism evidence="3 4">
    <name type="scientific">Effrenium voratum</name>
    <dbReference type="NCBI Taxonomy" id="2562239"/>
    <lineage>
        <taxon>Eukaryota</taxon>
        <taxon>Sar</taxon>
        <taxon>Alveolata</taxon>
        <taxon>Dinophyceae</taxon>
        <taxon>Suessiales</taxon>
        <taxon>Symbiodiniaceae</taxon>
        <taxon>Effrenium</taxon>
    </lineage>
</organism>
<feature type="region of interest" description="Disordered" evidence="2">
    <location>
        <begin position="213"/>
        <end position="243"/>
    </location>
</feature>
<dbReference type="Proteomes" id="UP001178507">
    <property type="component" value="Unassembled WGS sequence"/>
</dbReference>
<evidence type="ECO:0000313" key="4">
    <source>
        <dbReference type="Proteomes" id="UP001178507"/>
    </source>
</evidence>
<keyword evidence="1" id="KW-0175">Coiled coil</keyword>
<dbReference type="EMBL" id="CAUJNA010000179">
    <property type="protein sequence ID" value="CAJ1373188.1"/>
    <property type="molecule type" value="Genomic_DNA"/>
</dbReference>
<keyword evidence="4" id="KW-1185">Reference proteome</keyword>
<feature type="compositionally biased region" description="Low complexity" evidence="2">
    <location>
        <begin position="163"/>
        <end position="177"/>
    </location>
</feature>
<gene>
    <name evidence="3" type="ORF">EVOR1521_LOCUS3081</name>
</gene>
<name>A0AA36HS22_9DINO</name>
<feature type="region of interest" description="Disordered" evidence="2">
    <location>
        <begin position="163"/>
        <end position="189"/>
    </location>
</feature>
<proteinExistence type="predicted"/>
<comment type="caution">
    <text evidence="3">The sequence shown here is derived from an EMBL/GenBank/DDBJ whole genome shotgun (WGS) entry which is preliminary data.</text>
</comment>
<protein>
    <submittedName>
        <fullName evidence="3">Uncharacterized protein</fullName>
    </submittedName>
</protein>
<evidence type="ECO:0000256" key="2">
    <source>
        <dbReference type="SAM" id="MobiDB-lite"/>
    </source>
</evidence>
<feature type="coiled-coil region" evidence="1">
    <location>
        <begin position="277"/>
        <end position="311"/>
    </location>
</feature>
<reference evidence="3" key="1">
    <citation type="submission" date="2023-08" db="EMBL/GenBank/DDBJ databases">
        <authorList>
            <person name="Chen Y."/>
            <person name="Shah S."/>
            <person name="Dougan E. K."/>
            <person name="Thang M."/>
            <person name="Chan C."/>
        </authorList>
    </citation>
    <scope>NUCLEOTIDE SEQUENCE</scope>
</reference>
<dbReference type="AlphaFoldDB" id="A0AA36HS22"/>
<feature type="region of interest" description="Disordered" evidence="2">
    <location>
        <begin position="379"/>
        <end position="403"/>
    </location>
</feature>